<dbReference type="AlphaFoldDB" id="F4KZG7"/>
<evidence type="ECO:0000256" key="1">
    <source>
        <dbReference type="ARBA" id="ARBA00023015"/>
    </source>
</evidence>
<feature type="domain" description="HTH araC/xylS-type" evidence="5">
    <location>
        <begin position="248"/>
        <end position="356"/>
    </location>
</feature>
<dbReference type="GO" id="GO:0043565">
    <property type="term" value="F:sequence-specific DNA binding"/>
    <property type="evidence" value="ECO:0007669"/>
    <property type="project" value="InterPro"/>
</dbReference>
<dbReference type="Pfam" id="PF12833">
    <property type="entry name" value="HTH_18"/>
    <property type="match status" value="1"/>
</dbReference>
<organism evidence="6 7">
    <name type="scientific">Haliscomenobacter hydrossis (strain ATCC 27775 / DSM 1100 / LMG 10767 / O)</name>
    <dbReference type="NCBI Taxonomy" id="760192"/>
    <lineage>
        <taxon>Bacteria</taxon>
        <taxon>Pseudomonadati</taxon>
        <taxon>Bacteroidota</taxon>
        <taxon>Saprospiria</taxon>
        <taxon>Saprospirales</taxon>
        <taxon>Haliscomenobacteraceae</taxon>
        <taxon>Haliscomenobacter</taxon>
    </lineage>
</organism>
<keyword evidence="2" id="KW-0238">DNA-binding</keyword>
<sequence>MLYLFGIFTSFYLFTLLLLKRNQSFADRMLSIWMVVMGLHQVIHYLDYAKISYQYPHLLGLGFALPLLHGVLLYFYVLALTAQKQLSLKLVLPHFIPFILLIGLAIPFYALSGKEKIEVFSNHGAGYEWYSLTQISLIILSGTAYVVWSLVLIRRSQLSLKKWHLQWLQYLSIGLAAIWMLVLFFDDGVIFSGVSLLVLLIGILGINQVPVFSGHFESNFTERDRNKMVAESSPVRYAKSGLKADASDELFARLELLMEKEAVYKNNELTLSELAAMLDVHANSLSQVINEKVGKNFYNYINTLRVGAFINLAAQPDKQHYSLLALAFECGFNSKSTFNKYFKAVMGETPSAHFGLLRS</sequence>
<dbReference type="SUPFAM" id="SSF46689">
    <property type="entry name" value="Homeodomain-like"/>
    <property type="match status" value="1"/>
</dbReference>
<evidence type="ECO:0000256" key="2">
    <source>
        <dbReference type="ARBA" id="ARBA00023125"/>
    </source>
</evidence>
<dbReference type="PANTHER" id="PTHR43280:SF29">
    <property type="entry name" value="ARAC-FAMILY TRANSCRIPTIONAL REGULATOR"/>
    <property type="match status" value="1"/>
</dbReference>
<evidence type="ECO:0000313" key="6">
    <source>
        <dbReference type="EMBL" id="AEE49437.1"/>
    </source>
</evidence>
<feature type="transmembrane region" description="Helical" evidence="4">
    <location>
        <begin position="131"/>
        <end position="153"/>
    </location>
</feature>
<evidence type="ECO:0000256" key="3">
    <source>
        <dbReference type="ARBA" id="ARBA00023163"/>
    </source>
</evidence>
<dbReference type="HOGENOM" id="CLU_041408_4_0_10"/>
<dbReference type="PANTHER" id="PTHR43280">
    <property type="entry name" value="ARAC-FAMILY TRANSCRIPTIONAL REGULATOR"/>
    <property type="match status" value="1"/>
</dbReference>
<reference key="2">
    <citation type="submission" date="2011-04" db="EMBL/GenBank/DDBJ databases">
        <title>Complete sequence of chromosome of Haliscomenobacter hydrossis DSM 1100.</title>
        <authorList>
            <consortium name="US DOE Joint Genome Institute (JGI-PGF)"/>
            <person name="Lucas S."/>
            <person name="Han J."/>
            <person name="Lapidus A."/>
            <person name="Bruce D."/>
            <person name="Goodwin L."/>
            <person name="Pitluck S."/>
            <person name="Peters L."/>
            <person name="Kyrpides N."/>
            <person name="Mavromatis K."/>
            <person name="Ivanova N."/>
            <person name="Ovchinnikova G."/>
            <person name="Pagani I."/>
            <person name="Daligault H."/>
            <person name="Detter J.C."/>
            <person name="Han C."/>
            <person name="Land M."/>
            <person name="Hauser L."/>
            <person name="Markowitz V."/>
            <person name="Cheng J.-F."/>
            <person name="Hugenholtz P."/>
            <person name="Woyke T."/>
            <person name="Wu D."/>
            <person name="Verbarg S."/>
            <person name="Frueling A."/>
            <person name="Brambilla E."/>
            <person name="Klenk H.-P."/>
            <person name="Eisen J.A."/>
        </authorList>
    </citation>
    <scope>NUCLEOTIDE SEQUENCE</scope>
    <source>
        <strain>DSM 1100</strain>
    </source>
</reference>
<dbReference type="RefSeq" id="WP_013763991.1">
    <property type="nucleotide sequence ID" value="NC_015510.1"/>
</dbReference>
<keyword evidence="4" id="KW-1133">Transmembrane helix</keyword>
<dbReference type="STRING" id="760192.Halhy_1545"/>
<keyword evidence="4" id="KW-0812">Transmembrane</keyword>
<proteinExistence type="predicted"/>
<keyword evidence="4" id="KW-0472">Membrane</keyword>
<evidence type="ECO:0000256" key="4">
    <source>
        <dbReference type="SAM" id="Phobius"/>
    </source>
</evidence>
<feature type="transmembrane region" description="Helical" evidence="4">
    <location>
        <begin position="165"/>
        <end position="182"/>
    </location>
</feature>
<accession>F4KZG7</accession>
<dbReference type="EMBL" id="CP002691">
    <property type="protein sequence ID" value="AEE49437.1"/>
    <property type="molecule type" value="Genomic_DNA"/>
</dbReference>
<dbReference type="SMART" id="SM00342">
    <property type="entry name" value="HTH_ARAC"/>
    <property type="match status" value="1"/>
</dbReference>
<keyword evidence="1" id="KW-0805">Transcription regulation</keyword>
<feature type="transmembrane region" description="Helical" evidence="4">
    <location>
        <begin position="90"/>
        <end position="111"/>
    </location>
</feature>
<name>F4KZG7_HALH1</name>
<dbReference type="PROSITE" id="PS01124">
    <property type="entry name" value="HTH_ARAC_FAMILY_2"/>
    <property type="match status" value="1"/>
</dbReference>
<gene>
    <name evidence="6" type="ordered locus">Halhy_1545</name>
</gene>
<dbReference type="InterPro" id="IPR018060">
    <property type="entry name" value="HTH_AraC"/>
</dbReference>
<evidence type="ECO:0000313" key="7">
    <source>
        <dbReference type="Proteomes" id="UP000008461"/>
    </source>
</evidence>
<feature type="transmembrane region" description="Helical" evidence="4">
    <location>
        <begin position="188"/>
        <end position="206"/>
    </location>
</feature>
<evidence type="ECO:0000259" key="5">
    <source>
        <dbReference type="PROSITE" id="PS01124"/>
    </source>
</evidence>
<dbReference type="InterPro" id="IPR009057">
    <property type="entry name" value="Homeodomain-like_sf"/>
</dbReference>
<reference evidence="6 7" key="1">
    <citation type="journal article" date="2011" name="Stand. Genomic Sci.">
        <title>Complete genome sequence of Haliscomenobacter hydrossis type strain (O).</title>
        <authorList>
            <consortium name="US DOE Joint Genome Institute (JGI-PGF)"/>
            <person name="Daligault H."/>
            <person name="Lapidus A."/>
            <person name="Zeytun A."/>
            <person name="Nolan M."/>
            <person name="Lucas S."/>
            <person name="Del Rio T.G."/>
            <person name="Tice H."/>
            <person name="Cheng J.F."/>
            <person name="Tapia R."/>
            <person name="Han C."/>
            <person name="Goodwin L."/>
            <person name="Pitluck S."/>
            <person name="Liolios K."/>
            <person name="Pagani I."/>
            <person name="Ivanova N."/>
            <person name="Huntemann M."/>
            <person name="Mavromatis K."/>
            <person name="Mikhailova N."/>
            <person name="Pati A."/>
            <person name="Chen A."/>
            <person name="Palaniappan K."/>
            <person name="Land M."/>
            <person name="Hauser L."/>
            <person name="Brambilla E.M."/>
            <person name="Rohde M."/>
            <person name="Verbarg S."/>
            <person name="Goker M."/>
            <person name="Bristow J."/>
            <person name="Eisen J.A."/>
            <person name="Markowitz V."/>
            <person name="Hugenholtz P."/>
            <person name="Kyrpides N.C."/>
            <person name="Klenk H.P."/>
            <person name="Woyke T."/>
        </authorList>
    </citation>
    <scope>NUCLEOTIDE SEQUENCE [LARGE SCALE GENOMIC DNA]</scope>
    <source>
        <strain evidence="7">ATCC 27775 / DSM 1100 / LMG 10767 / O</strain>
    </source>
</reference>
<protein>
    <submittedName>
        <fullName evidence="6">Helix-turn-helix, AraC domain protein</fullName>
    </submittedName>
</protein>
<dbReference type="eggNOG" id="COG2207">
    <property type="taxonomic scope" value="Bacteria"/>
</dbReference>
<keyword evidence="7" id="KW-1185">Reference proteome</keyword>
<dbReference type="KEGG" id="hhy:Halhy_1545"/>
<feature type="transmembrane region" description="Helical" evidence="4">
    <location>
        <begin position="58"/>
        <end position="78"/>
    </location>
</feature>
<keyword evidence="3" id="KW-0804">Transcription</keyword>
<dbReference type="GO" id="GO:0003700">
    <property type="term" value="F:DNA-binding transcription factor activity"/>
    <property type="evidence" value="ECO:0007669"/>
    <property type="project" value="InterPro"/>
</dbReference>
<dbReference type="Gene3D" id="1.10.10.60">
    <property type="entry name" value="Homeodomain-like"/>
    <property type="match status" value="2"/>
</dbReference>
<dbReference type="Proteomes" id="UP000008461">
    <property type="component" value="Chromosome"/>
</dbReference>